<dbReference type="InterPro" id="IPR051083">
    <property type="entry name" value="GrpII_Intron_Splice-Mob/Def"/>
</dbReference>
<evidence type="ECO:0000256" key="2">
    <source>
        <dbReference type="ARBA" id="ARBA00022679"/>
    </source>
</evidence>
<evidence type="ECO:0000256" key="8">
    <source>
        <dbReference type="ARBA" id="ARBA00034120"/>
    </source>
</evidence>
<dbReference type="KEGG" id="bpor:BPO_0506"/>
<dbReference type="InterPro" id="IPR000123">
    <property type="entry name" value="Reverse_transcriptase_msDNA"/>
</dbReference>
<accession>A0AAU0EYD6</accession>
<evidence type="ECO:0000313" key="12">
    <source>
        <dbReference type="Proteomes" id="UP001432059"/>
    </source>
</evidence>
<evidence type="ECO:0000313" key="11">
    <source>
        <dbReference type="EMBL" id="WOC51153.1"/>
    </source>
</evidence>
<keyword evidence="12" id="KW-1185">Reference proteome</keyword>
<comment type="similarity">
    <text evidence="8">Belongs to the bacterial reverse transcriptase family.</text>
</comment>
<keyword evidence="3" id="KW-0548">Nucleotidyltransferase</keyword>
<dbReference type="Proteomes" id="UP001432059">
    <property type="component" value="Chromosome"/>
</dbReference>
<dbReference type="PANTHER" id="PTHR34047:SF7">
    <property type="entry name" value="RNA-DIRECTED DNA POLYMERASE"/>
    <property type="match status" value="1"/>
</dbReference>
<keyword evidence="2" id="KW-0808">Transferase</keyword>
<keyword evidence="5" id="KW-0460">Magnesium</keyword>
<dbReference type="GO" id="GO:0003723">
    <property type="term" value="F:RNA binding"/>
    <property type="evidence" value="ECO:0007669"/>
    <property type="project" value="InterPro"/>
</dbReference>
<evidence type="ECO:0000256" key="3">
    <source>
        <dbReference type="ARBA" id="ARBA00022695"/>
    </source>
</evidence>
<evidence type="ECO:0000256" key="1">
    <source>
        <dbReference type="ARBA" id="ARBA00012493"/>
    </source>
</evidence>
<evidence type="ECO:0000256" key="5">
    <source>
        <dbReference type="ARBA" id="ARBA00022842"/>
    </source>
</evidence>
<dbReference type="Pfam" id="PF00078">
    <property type="entry name" value="RVT_1"/>
    <property type="match status" value="1"/>
</dbReference>
<dbReference type="SUPFAM" id="SSF56672">
    <property type="entry name" value="DNA/RNA polymerases"/>
    <property type="match status" value="1"/>
</dbReference>
<dbReference type="EMBL" id="CP136426">
    <property type="protein sequence ID" value="WOC51153.1"/>
    <property type="molecule type" value="Genomic_DNA"/>
</dbReference>
<dbReference type="InterPro" id="IPR043502">
    <property type="entry name" value="DNA/RNA_pol_sf"/>
</dbReference>
<name>A0AAU0EYD6_9FLAO</name>
<dbReference type="GO" id="GO:0003964">
    <property type="term" value="F:RNA-directed DNA polymerase activity"/>
    <property type="evidence" value="ECO:0007669"/>
    <property type="project" value="UniProtKB-KW"/>
</dbReference>
<dbReference type="PANTHER" id="PTHR34047">
    <property type="entry name" value="NUCLEAR INTRON MATURASE 1, MITOCHONDRIAL-RELATED"/>
    <property type="match status" value="1"/>
</dbReference>
<evidence type="ECO:0000256" key="9">
    <source>
        <dbReference type="ARBA" id="ARBA00048173"/>
    </source>
</evidence>
<dbReference type="PROSITE" id="PS50878">
    <property type="entry name" value="RT_POL"/>
    <property type="match status" value="1"/>
</dbReference>
<keyword evidence="6 11" id="KW-0695">RNA-directed DNA polymerase</keyword>
<proteinExistence type="inferred from homology"/>
<protein>
    <recommendedName>
        <fullName evidence="1">RNA-directed DNA polymerase</fullName>
        <ecNumber evidence="1">2.7.7.49</ecNumber>
    </recommendedName>
</protein>
<organism evidence="11 12">
    <name type="scientific">Bergeyella porcorum</name>
    <dbReference type="NCBI Taxonomy" id="1735111"/>
    <lineage>
        <taxon>Bacteria</taxon>
        <taxon>Pseudomonadati</taxon>
        <taxon>Bacteroidota</taxon>
        <taxon>Flavobacteriia</taxon>
        <taxon>Flavobacteriales</taxon>
        <taxon>Weeksellaceae</taxon>
        <taxon>Bergeyella</taxon>
    </lineage>
</organism>
<comment type="catalytic activity">
    <reaction evidence="9">
        <text>DNA(n) + a 2'-deoxyribonucleoside 5'-triphosphate = DNA(n+1) + diphosphate</text>
        <dbReference type="Rhea" id="RHEA:22508"/>
        <dbReference type="Rhea" id="RHEA-COMP:17339"/>
        <dbReference type="Rhea" id="RHEA-COMP:17340"/>
        <dbReference type="ChEBI" id="CHEBI:33019"/>
        <dbReference type="ChEBI" id="CHEBI:61560"/>
        <dbReference type="ChEBI" id="CHEBI:173112"/>
        <dbReference type="EC" id="2.7.7.49"/>
    </reaction>
</comment>
<dbReference type="GO" id="GO:0046872">
    <property type="term" value="F:metal ion binding"/>
    <property type="evidence" value="ECO:0007669"/>
    <property type="project" value="UniProtKB-KW"/>
</dbReference>
<evidence type="ECO:0000256" key="4">
    <source>
        <dbReference type="ARBA" id="ARBA00022723"/>
    </source>
</evidence>
<evidence type="ECO:0000259" key="10">
    <source>
        <dbReference type="PROSITE" id="PS50878"/>
    </source>
</evidence>
<keyword evidence="4" id="KW-0479">Metal-binding</keyword>
<dbReference type="RefSeq" id="WP_327984814.1">
    <property type="nucleotide sequence ID" value="NZ_CP136426.1"/>
</dbReference>
<sequence length="392" mass="45707">MKTPNEILNFAKNHKKDLWYWYLNYRSESFDFQVLNSMKRYEINAALFVSISTKYEFCKILNISDIFLNISVNYPKYEKFIIPKKRNGNREIYAPNCYLKAAQAKLSYFLQAYYECIRPRESYGFVLNINKIKGFCNIAENAKQHVGKKYLLNIDLKDFFSNISGKQVYDFFSSSYFNFPKPIVMAMTLFIIFEGKLPTGAPTSPVISNLICLELDTVLSRYSSENEMTYSRYADDLSFSSDSYFTEEKVSKLISLIESKGFIVNNKKVYQKAKYQKQVVTGLVVNEKVNIDRKLLKKIRAMLHDLEMNGIENAAKKHLVSSYKSCTSQSQFLNRLEGYINFVGQIRGKEDVLFLKMKSIFEFLKKKQDHQLTTDNRQSAINNQQPTTNFKC</sequence>
<reference evidence="11" key="1">
    <citation type="submission" date="2023-10" db="EMBL/GenBank/DDBJ databases">
        <title>Characterization and whole genome sequencing of a novel strain of Bergeyella porcorum QD2021 isolated from pig.</title>
        <authorList>
            <person name="Liu G."/>
            <person name="Chen C."/>
            <person name="Han X."/>
        </authorList>
    </citation>
    <scope>NUCLEOTIDE SEQUENCE</scope>
    <source>
        <strain evidence="11">QD2021</strain>
    </source>
</reference>
<dbReference type="InterPro" id="IPR000477">
    <property type="entry name" value="RT_dom"/>
</dbReference>
<evidence type="ECO:0000256" key="7">
    <source>
        <dbReference type="ARBA" id="ARBA00023118"/>
    </source>
</evidence>
<keyword evidence="7" id="KW-0051">Antiviral defense</keyword>
<dbReference type="CDD" id="cd03487">
    <property type="entry name" value="RT_Bac_retron_II"/>
    <property type="match status" value="1"/>
</dbReference>
<dbReference type="PRINTS" id="PR00866">
    <property type="entry name" value="RNADNAPOLMS"/>
</dbReference>
<dbReference type="AlphaFoldDB" id="A0AAU0EYD6"/>
<feature type="domain" description="Reverse transcriptase" evidence="10">
    <location>
        <begin position="63"/>
        <end position="285"/>
    </location>
</feature>
<gene>
    <name evidence="11" type="ORF">BPO_0506</name>
</gene>
<dbReference type="EC" id="2.7.7.49" evidence="1"/>
<dbReference type="GO" id="GO:0051607">
    <property type="term" value="P:defense response to virus"/>
    <property type="evidence" value="ECO:0007669"/>
    <property type="project" value="UniProtKB-KW"/>
</dbReference>
<evidence type="ECO:0000256" key="6">
    <source>
        <dbReference type="ARBA" id="ARBA00022918"/>
    </source>
</evidence>